<comment type="subcellular location">
    <subcellularLocation>
        <location evidence="1">Cell inner membrane</location>
        <topology evidence="1">Multi-pass membrane protein</topology>
    </subcellularLocation>
    <subcellularLocation>
        <location evidence="8">Cell membrane</location>
        <topology evidence="8">Multi-pass membrane protein</topology>
    </subcellularLocation>
</comment>
<dbReference type="EMBL" id="MPZM01000001">
    <property type="protein sequence ID" value="PPL18562.1"/>
    <property type="molecule type" value="Genomic_DNA"/>
</dbReference>
<dbReference type="Proteomes" id="UP000242231">
    <property type="component" value="Unassembled WGS sequence"/>
</dbReference>
<evidence type="ECO:0000313" key="11">
    <source>
        <dbReference type="Proteomes" id="UP000242231"/>
    </source>
</evidence>
<dbReference type="SUPFAM" id="SSF161098">
    <property type="entry name" value="MetI-like"/>
    <property type="match status" value="1"/>
</dbReference>
<organism evidence="10 11">
    <name type="scientific">Oceanisphaera arctica</name>
    <dbReference type="NCBI Taxonomy" id="641510"/>
    <lineage>
        <taxon>Bacteria</taxon>
        <taxon>Pseudomonadati</taxon>
        <taxon>Pseudomonadota</taxon>
        <taxon>Gammaproteobacteria</taxon>
        <taxon>Aeromonadales</taxon>
        <taxon>Aeromonadaceae</taxon>
        <taxon>Oceanisphaera</taxon>
    </lineage>
</organism>
<gene>
    <name evidence="10" type="ORF">UN63_01075</name>
</gene>
<protein>
    <submittedName>
        <fullName evidence="10">ABC transporter permease</fullName>
    </submittedName>
</protein>
<feature type="transmembrane region" description="Helical" evidence="8">
    <location>
        <begin position="100"/>
        <end position="124"/>
    </location>
</feature>
<feature type="transmembrane region" description="Helical" evidence="8">
    <location>
        <begin position="193"/>
        <end position="215"/>
    </location>
</feature>
<evidence type="ECO:0000313" key="10">
    <source>
        <dbReference type="EMBL" id="PPL18562.1"/>
    </source>
</evidence>
<keyword evidence="11" id="KW-1185">Reference proteome</keyword>
<evidence type="ECO:0000256" key="6">
    <source>
        <dbReference type="ARBA" id="ARBA00022989"/>
    </source>
</evidence>
<sequence length="263" mass="29143">MNKSPKAPLLARLTVTGLVLLLATPIVITLAYSLSAQWGAHILPSGFTLDWYLSLWSDSRFLAAFSRSLLVCLAALLFSLLLILPTLFVVFYYFPRLKGVMNMVILLPFAVPPVVSSVGLLQLYAGGPLPLVGGPWILIFCYFTISLPFMYRALANNLDAIRLPDLMDAAHLLGASTVRAFLQLVLPNIRNGLLAALFLSFSFLFGEFVFANMLVGTRFETLQVYLYSQRTNSGHFTSAMVMSYFLFIGVATWLALRLQKRSA</sequence>
<feature type="transmembrane region" description="Helical" evidence="8">
    <location>
        <begin position="136"/>
        <end position="154"/>
    </location>
</feature>
<feature type="transmembrane region" description="Helical" evidence="8">
    <location>
        <begin position="9"/>
        <end position="32"/>
    </location>
</feature>
<dbReference type="GO" id="GO:0005886">
    <property type="term" value="C:plasma membrane"/>
    <property type="evidence" value="ECO:0007669"/>
    <property type="project" value="UniProtKB-SubCell"/>
</dbReference>
<dbReference type="Gene3D" id="1.10.3720.10">
    <property type="entry name" value="MetI-like"/>
    <property type="match status" value="1"/>
</dbReference>
<dbReference type="PROSITE" id="PS50928">
    <property type="entry name" value="ABC_TM1"/>
    <property type="match status" value="1"/>
</dbReference>
<evidence type="ECO:0000256" key="5">
    <source>
        <dbReference type="ARBA" id="ARBA00022692"/>
    </source>
</evidence>
<keyword evidence="4" id="KW-0997">Cell inner membrane</keyword>
<keyword evidence="6 8" id="KW-1133">Transmembrane helix</keyword>
<feature type="transmembrane region" description="Helical" evidence="8">
    <location>
        <begin position="235"/>
        <end position="256"/>
    </location>
</feature>
<name>A0A2P5TRV8_9GAMM</name>
<dbReference type="AlphaFoldDB" id="A0A2P5TRV8"/>
<evidence type="ECO:0000256" key="1">
    <source>
        <dbReference type="ARBA" id="ARBA00004429"/>
    </source>
</evidence>
<dbReference type="OrthoDB" id="9782004at2"/>
<evidence type="ECO:0000256" key="4">
    <source>
        <dbReference type="ARBA" id="ARBA00022519"/>
    </source>
</evidence>
<evidence type="ECO:0000259" key="9">
    <source>
        <dbReference type="PROSITE" id="PS50928"/>
    </source>
</evidence>
<dbReference type="PANTHER" id="PTHR43357">
    <property type="entry name" value="INNER MEMBRANE ABC TRANSPORTER PERMEASE PROTEIN YDCV"/>
    <property type="match status" value="1"/>
</dbReference>
<dbReference type="Pfam" id="PF00528">
    <property type="entry name" value="BPD_transp_1"/>
    <property type="match status" value="1"/>
</dbReference>
<keyword evidence="3" id="KW-1003">Cell membrane</keyword>
<dbReference type="InterPro" id="IPR000515">
    <property type="entry name" value="MetI-like"/>
</dbReference>
<dbReference type="InterPro" id="IPR035906">
    <property type="entry name" value="MetI-like_sf"/>
</dbReference>
<evidence type="ECO:0000256" key="7">
    <source>
        <dbReference type="ARBA" id="ARBA00023136"/>
    </source>
</evidence>
<dbReference type="CDD" id="cd06261">
    <property type="entry name" value="TM_PBP2"/>
    <property type="match status" value="1"/>
</dbReference>
<dbReference type="GO" id="GO:0055085">
    <property type="term" value="P:transmembrane transport"/>
    <property type="evidence" value="ECO:0007669"/>
    <property type="project" value="InterPro"/>
</dbReference>
<comment type="similarity">
    <text evidence="8">Belongs to the binding-protein-dependent transport system permease family.</text>
</comment>
<comment type="caution">
    <text evidence="10">The sequence shown here is derived from an EMBL/GenBank/DDBJ whole genome shotgun (WGS) entry which is preliminary data.</text>
</comment>
<evidence type="ECO:0000256" key="3">
    <source>
        <dbReference type="ARBA" id="ARBA00022475"/>
    </source>
</evidence>
<accession>A0A2P5TRV8</accession>
<evidence type="ECO:0000256" key="2">
    <source>
        <dbReference type="ARBA" id="ARBA00022448"/>
    </source>
</evidence>
<evidence type="ECO:0000256" key="8">
    <source>
        <dbReference type="RuleBase" id="RU363032"/>
    </source>
</evidence>
<proteinExistence type="inferred from homology"/>
<dbReference type="PANTHER" id="PTHR43357:SF4">
    <property type="entry name" value="INNER MEMBRANE ABC TRANSPORTER PERMEASE PROTEIN YDCV"/>
    <property type="match status" value="1"/>
</dbReference>
<feature type="domain" description="ABC transmembrane type-1" evidence="9">
    <location>
        <begin position="65"/>
        <end position="255"/>
    </location>
</feature>
<keyword evidence="5 8" id="KW-0812">Transmembrane</keyword>
<dbReference type="RefSeq" id="WP_104484938.1">
    <property type="nucleotide sequence ID" value="NZ_BMYB01000010.1"/>
</dbReference>
<keyword evidence="7 8" id="KW-0472">Membrane</keyword>
<keyword evidence="2 8" id="KW-0813">Transport</keyword>
<reference evidence="11" key="1">
    <citation type="submission" date="2016-11" db="EMBL/GenBank/DDBJ databases">
        <authorList>
            <person name="Sisinthy S."/>
            <person name="Ara S."/>
            <person name="Gundlapally S.R."/>
        </authorList>
    </citation>
    <scope>NUCLEOTIDE SEQUENCE [LARGE SCALE GENOMIC DNA]</scope>
    <source>
        <strain evidence="11">V1-41</strain>
    </source>
</reference>
<feature type="transmembrane region" description="Helical" evidence="8">
    <location>
        <begin position="69"/>
        <end position="94"/>
    </location>
</feature>